<feature type="region of interest" description="Disordered" evidence="1">
    <location>
        <begin position="34"/>
        <end position="69"/>
    </location>
</feature>
<evidence type="ECO:0008006" key="5">
    <source>
        <dbReference type="Google" id="ProtNLM"/>
    </source>
</evidence>
<feature type="chain" id="PRO_5009581021" description="DUF4412 domain-containing protein" evidence="2">
    <location>
        <begin position="23"/>
        <end position="256"/>
    </location>
</feature>
<gene>
    <name evidence="3" type="ORF">A3A77_04025</name>
</gene>
<keyword evidence="2" id="KW-0732">Signal</keyword>
<comment type="caution">
    <text evidence="3">The sequence shown here is derived from an EMBL/GenBank/DDBJ whole genome shotgun (WGS) entry which is preliminary data.</text>
</comment>
<organism evidence="3 4">
    <name type="scientific">Candidatus Blackburnbacteria bacterium RIFCSPLOWO2_01_FULL_40_20</name>
    <dbReference type="NCBI Taxonomy" id="1797519"/>
    <lineage>
        <taxon>Bacteria</taxon>
        <taxon>Candidatus Blackburniibacteriota</taxon>
    </lineage>
</organism>
<dbReference type="EMBL" id="MHCC01000006">
    <property type="protein sequence ID" value="OGY13936.1"/>
    <property type="molecule type" value="Genomic_DNA"/>
</dbReference>
<evidence type="ECO:0000256" key="2">
    <source>
        <dbReference type="SAM" id="SignalP"/>
    </source>
</evidence>
<proteinExistence type="predicted"/>
<dbReference type="AlphaFoldDB" id="A0A1G1VF81"/>
<reference evidence="3 4" key="1">
    <citation type="journal article" date="2016" name="Nat. Commun.">
        <title>Thousands of microbial genomes shed light on interconnected biogeochemical processes in an aquifer system.</title>
        <authorList>
            <person name="Anantharaman K."/>
            <person name="Brown C.T."/>
            <person name="Hug L.A."/>
            <person name="Sharon I."/>
            <person name="Castelle C.J."/>
            <person name="Probst A.J."/>
            <person name="Thomas B.C."/>
            <person name="Singh A."/>
            <person name="Wilkins M.J."/>
            <person name="Karaoz U."/>
            <person name="Brodie E.L."/>
            <person name="Williams K.H."/>
            <person name="Hubbard S.S."/>
            <person name="Banfield J.F."/>
        </authorList>
    </citation>
    <scope>NUCLEOTIDE SEQUENCE [LARGE SCALE GENOMIC DNA]</scope>
</reference>
<name>A0A1G1VF81_9BACT</name>
<sequence length="256" mass="27966">MIHTKKKLIFSLVLFLAAFVYAQNVSAAPNTNALSKQDQTAASANDEESITNKERKSTQEPNTQKDTKSIKIEIKNGKTIFKADDQSVVELKSEETEASPIKLDDKDGSGQIKISTKKDSFFISKSKIQARTNFPLTVNFETNELQVTTPKGTKTVTVLPDKAVEGMLKAGIIDKISQLPVSEPEGSESGSLVDAVELTTDSKNSLVYKIDGEKTKKIFGIIPVKFKKTAYVSAETGSITPLTKSPFDKIIDLIAF</sequence>
<feature type="compositionally biased region" description="Basic and acidic residues" evidence="1">
    <location>
        <begin position="50"/>
        <end position="69"/>
    </location>
</feature>
<dbReference type="Proteomes" id="UP000178659">
    <property type="component" value="Unassembled WGS sequence"/>
</dbReference>
<feature type="compositionally biased region" description="Polar residues" evidence="1">
    <location>
        <begin position="34"/>
        <end position="43"/>
    </location>
</feature>
<evidence type="ECO:0000256" key="1">
    <source>
        <dbReference type="SAM" id="MobiDB-lite"/>
    </source>
</evidence>
<evidence type="ECO:0000313" key="3">
    <source>
        <dbReference type="EMBL" id="OGY13936.1"/>
    </source>
</evidence>
<evidence type="ECO:0000313" key="4">
    <source>
        <dbReference type="Proteomes" id="UP000178659"/>
    </source>
</evidence>
<accession>A0A1G1VF81</accession>
<feature type="signal peptide" evidence="2">
    <location>
        <begin position="1"/>
        <end position="22"/>
    </location>
</feature>
<protein>
    <recommendedName>
        <fullName evidence="5">DUF4412 domain-containing protein</fullName>
    </recommendedName>
</protein>